<evidence type="ECO:0000313" key="5">
    <source>
        <dbReference type="EMBL" id="GFP78463.1"/>
    </source>
</evidence>
<dbReference type="GO" id="GO:0034599">
    <property type="term" value="P:cellular response to oxidative stress"/>
    <property type="evidence" value="ECO:0007669"/>
    <property type="project" value="InterPro"/>
</dbReference>
<proteinExistence type="predicted"/>
<dbReference type="Pfam" id="PF00881">
    <property type="entry name" value="Nitroreductase"/>
    <property type="match status" value="1"/>
</dbReference>
<evidence type="ECO:0000256" key="3">
    <source>
        <dbReference type="ARBA" id="ARBA00023002"/>
    </source>
</evidence>
<dbReference type="Proteomes" id="UP000580568">
    <property type="component" value="Unassembled WGS sequence"/>
</dbReference>
<keyword evidence="6" id="KW-1185">Reference proteome</keyword>
<dbReference type="CDD" id="cd02140">
    <property type="entry name" value="Frm2-like"/>
    <property type="match status" value="1"/>
</dbReference>
<reference evidence="5 6" key="1">
    <citation type="submission" date="2020-07" db="EMBL/GenBank/DDBJ databases">
        <title>A new beta-1,3-glucan-decomposing anaerobic bacterium isolated from anoxic soil subjected to biological soil disinfestation.</title>
        <authorList>
            <person name="Ueki A."/>
            <person name="Tonouchi A."/>
        </authorList>
    </citation>
    <scope>NUCLEOTIDE SEQUENCE [LARGE SCALE GENOMIC DNA]</scope>
    <source>
        <strain evidence="5 6">TW1</strain>
    </source>
</reference>
<gene>
    <name evidence="5" type="ORF">bsdtw1_04688</name>
</gene>
<dbReference type="FunFam" id="3.40.109.10:FF:000001">
    <property type="entry name" value="Nitroreductase family"/>
    <property type="match status" value="1"/>
</dbReference>
<dbReference type="InterPro" id="IPR029479">
    <property type="entry name" value="Nitroreductase"/>
</dbReference>
<evidence type="ECO:0000256" key="1">
    <source>
        <dbReference type="ARBA" id="ARBA00004496"/>
    </source>
</evidence>
<dbReference type="GO" id="GO:0016491">
    <property type="term" value="F:oxidoreductase activity"/>
    <property type="evidence" value="ECO:0007669"/>
    <property type="project" value="UniProtKB-KW"/>
</dbReference>
<evidence type="ECO:0000259" key="4">
    <source>
        <dbReference type="Pfam" id="PF00881"/>
    </source>
</evidence>
<comment type="caution">
    <text evidence="5">The sequence shown here is derived from an EMBL/GenBank/DDBJ whole genome shotgun (WGS) entry which is preliminary data.</text>
</comment>
<evidence type="ECO:0000313" key="6">
    <source>
        <dbReference type="Proteomes" id="UP000580568"/>
    </source>
</evidence>
<dbReference type="PANTHER" id="PTHR43035">
    <property type="entry name" value="FATTY ACID REPRESSION MUTANT PROTEIN 2-RELATED"/>
    <property type="match status" value="1"/>
</dbReference>
<sequence length="199" mass="22860">MIIDFYTAIKSRRSIYAISDDSTIPDERIAHMVEEAVKCAPTSFNSQSCRAVLLLDKHHTKLWEITKEALRKIVPEGNFAQTEEKIDSFSKGHGTILYFEDQAVVKGLQEQFALYKDNFPIWSEQSSGILQYIIWTALEIEGLGASLQHYNPLIDDEVKKTWSIPDEWKLIAQMPFGKPLHIPGEKSFMPIDERIKVFK</sequence>
<keyword evidence="3" id="KW-0560">Oxidoreductase</keyword>
<evidence type="ECO:0000256" key="2">
    <source>
        <dbReference type="ARBA" id="ARBA00022490"/>
    </source>
</evidence>
<dbReference type="InterPro" id="IPR000415">
    <property type="entry name" value="Nitroreductase-like"/>
</dbReference>
<dbReference type="Gene3D" id="3.40.109.10">
    <property type="entry name" value="NADH Oxidase"/>
    <property type="match status" value="1"/>
</dbReference>
<dbReference type="GO" id="GO:0005737">
    <property type="term" value="C:cytoplasm"/>
    <property type="evidence" value="ECO:0007669"/>
    <property type="project" value="UniProtKB-SubCell"/>
</dbReference>
<keyword evidence="2" id="KW-0963">Cytoplasm</keyword>
<dbReference type="RefSeq" id="WP_183279961.1">
    <property type="nucleotide sequence ID" value="NZ_BLZR01000002.1"/>
</dbReference>
<organism evidence="5 6">
    <name type="scientific">Clostridium fungisolvens</name>
    <dbReference type="NCBI Taxonomy" id="1604897"/>
    <lineage>
        <taxon>Bacteria</taxon>
        <taxon>Bacillati</taxon>
        <taxon>Bacillota</taxon>
        <taxon>Clostridia</taxon>
        <taxon>Eubacteriales</taxon>
        <taxon>Clostridiaceae</taxon>
        <taxon>Clostridium</taxon>
    </lineage>
</organism>
<dbReference type="EMBL" id="BLZR01000002">
    <property type="protein sequence ID" value="GFP78463.1"/>
    <property type="molecule type" value="Genomic_DNA"/>
</dbReference>
<name>A0A6V8SU97_9CLOT</name>
<accession>A0A6V8SU97</accession>
<comment type="subcellular location">
    <subcellularLocation>
        <location evidence="1">Cytoplasm</location>
    </subcellularLocation>
</comment>
<dbReference type="PANTHER" id="PTHR43035:SF1">
    <property type="entry name" value="FATTY ACID REPRESSION MUTANT PROTEIN 2-RELATED"/>
    <property type="match status" value="1"/>
</dbReference>
<dbReference type="InterPro" id="IPR033877">
    <property type="entry name" value="Frm2/Hbn1"/>
</dbReference>
<dbReference type="AlphaFoldDB" id="A0A6V8SU97"/>
<protein>
    <recommendedName>
        <fullName evidence="4">Nitroreductase domain-containing protein</fullName>
    </recommendedName>
</protein>
<dbReference type="SUPFAM" id="SSF55469">
    <property type="entry name" value="FMN-dependent nitroreductase-like"/>
    <property type="match status" value="1"/>
</dbReference>
<feature type="domain" description="Nitroreductase" evidence="4">
    <location>
        <begin position="9"/>
        <end position="178"/>
    </location>
</feature>